<name>A0A915CLL6_9BILA</name>
<evidence type="ECO:0000313" key="8">
    <source>
        <dbReference type="Proteomes" id="UP000887574"/>
    </source>
</evidence>
<dbReference type="PANTHER" id="PTHR31634:SF2">
    <property type="entry name" value="BLOC-1-RELATED COMPLEX SUBUNIT 5"/>
    <property type="match status" value="1"/>
</dbReference>
<dbReference type="Proteomes" id="UP000887574">
    <property type="component" value="Unplaced"/>
</dbReference>
<evidence type="ECO:0000256" key="7">
    <source>
        <dbReference type="SAM" id="MobiDB-lite"/>
    </source>
</evidence>
<dbReference type="GO" id="GO:0072384">
    <property type="term" value="P:organelle transport along microtubule"/>
    <property type="evidence" value="ECO:0007669"/>
    <property type="project" value="TreeGrafter"/>
</dbReference>
<dbReference type="InterPro" id="IPR018780">
    <property type="entry name" value="TBORCS5"/>
</dbReference>
<comment type="similarity">
    <text evidence="2">Belongs to the BORCS5 family.</text>
</comment>
<proteinExistence type="inferred from homology"/>
<keyword evidence="4" id="KW-0472">Membrane</keyword>
<sequence length="177" mass="20285">MGQDQTRKRLSTKSSSQIVVVNSSATPVGDPKEDEELKKMKEIPRFFPILKGVLPAFKDSPEILTKIEPKYIYRFLHRLQFHFSVCSRTVSSEQSSISTQIVEVDQLIGNLSKKMTQTTKKYDYFTAEMKKAELLNQQLDSLQLLFQEIIPGLIFLNEILPDAERLPTLQLPTPQQI</sequence>
<evidence type="ECO:0000256" key="2">
    <source>
        <dbReference type="ARBA" id="ARBA00010235"/>
    </source>
</evidence>
<evidence type="ECO:0000256" key="3">
    <source>
        <dbReference type="ARBA" id="ARBA00022300"/>
    </source>
</evidence>
<dbReference type="PANTHER" id="PTHR31634">
    <property type="entry name" value="BLOC-1-RELATED COMPLEX SUBUNIT 5"/>
    <property type="match status" value="1"/>
</dbReference>
<keyword evidence="6" id="KW-0449">Lipoprotein</keyword>
<evidence type="ECO:0000256" key="1">
    <source>
        <dbReference type="ARBA" id="ARBA00004122"/>
    </source>
</evidence>
<feature type="region of interest" description="Disordered" evidence="7">
    <location>
        <begin position="1"/>
        <end position="34"/>
    </location>
</feature>
<dbReference type="WBParaSite" id="jg10277">
    <property type="protein sequence ID" value="jg10277"/>
    <property type="gene ID" value="jg10277"/>
</dbReference>
<organism evidence="8 9">
    <name type="scientific">Ditylenchus dipsaci</name>
    <dbReference type="NCBI Taxonomy" id="166011"/>
    <lineage>
        <taxon>Eukaryota</taxon>
        <taxon>Metazoa</taxon>
        <taxon>Ecdysozoa</taxon>
        <taxon>Nematoda</taxon>
        <taxon>Chromadorea</taxon>
        <taxon>Rhabditida</taxon>
        <taxon>Tylenchina</taxon>
        <taxon>Tylenchomorpha</taxon>
        <taxon>Sphaerularioidea</taxon>
        <taxon>Anguinidae</taxon>
        <taxon>Anguininae</taxon>
        <taxon>Ditylenchus</taxon>
    </lineage>
</organism>
<accession>A0A915CLL6</accession>
<dbReference type="GO" id="GO:1903744">
    <property type="term" value="P:positive regulation of anterograde synaptic vesicle transport"/>
    <property type="evidence" value="ECO:0007669"/>
    <property type="project" value="TreeGrafter"/>
</dbReference>
<comment type="subcellular location">
    <subcellularLocation>
        <location evidence="1">Lysosome membrane</location>
        <topology evidence="1">Lipid-anchor</topology>
        <orientation evidence="1">Cytoplasmic side</orientation>
    </subcellularLocation>
</comment>
<keyword evidence="5" id="KW-0458">Lysosome</keyword>
<evidence type="ECO:0000256" key="6">
    <source>
        <dbReference type="ARBA" id="ARBA00023288"/>
    </source>
</evidence>
<dbReference type="AlphaFoldDB" id="A0A915CLL6"/>
<dbReference type="CDD" id="cd22789">
    <property type="entry name" value="BORCS5-like"/>
    <property type="match status" value="1"/>
</dbReference>
<dbReference type="GO" id="GO:0098574">
    <property type="term" value="C:cytoplasmic side of lysosomal membrane"/>
    <property type="evidence" value="ECO:0007669"/>
    <property type="project" value="TreeGrafter"/>
</dbReference>
<evidence type="ECO:0000256" key="5">
    <source>
        <dbReference type="ARBA" id="ARBA00023228"/>
    </source>
</evidence>
<evidence type="ECO:0000313" key="9">
    <source>
        <dbReference type="WBParaSite" id="jg10277"/>
    </source>
</evidence>
<dbReference type="GO" id="GO:0032418">
    <property type="term" value="P:lysosome localization"/>
    <property type="evidence" value="ECO:0007669"/>
    <property type="project" value="InterPro"/>
</dbReference>
<protein>
    <recommendedName>
        <fullName evidence="3">BLOC-1-related complex subunit 5</fullName>
    </recommendedName>
</protein>
<keyword evidence="8" id="KW-1185">Reference proteome</keyword>
<dbReference type="Pfam" id="PF10158">
    <property type="entry name" value="LOH1CR12"/>
    <property type="match status" value="1"/>
</dbReference>
<reference evidence="9" key="1">
    <citation type="submission" date="2022-11" db="UniProtKB">
        <authorList>
            <consortium name="WormBaseParasite"/>
        </authorList>
    </citation>
    <scope>IDENTIFICATION</scope>
</reference>
<evidence type="ECO:0000256" key="4">
    <source>
        <dbReference type="ARBA" id="ARBA00023136"/>
    </source>
</evidence>
<dbReference type="GO" id="GO:0099078">
    <property type="term" value="C:BORC complex"/>
    <property type="evidence" value="ECO:0007669"/>
    <property type="project" value="TreeGrafter"/>
</dbReference>
<feature type="compositionally biased region" description="Polar residues" evidence="7">
    <location>
        <begin position="12"/>
        <end position="26"/>
    </location>
</feature>
<dbReference type="GO" id="GO:0030672">
    <property type="term" value="C:synaptic vesicle membrane"/>
    <property type="evidence" value="ECO:0007669"/>
    <property type="project" value="TreeGrafter"/>
</dbReference>